<keyword evidence="4" id="KW-1185">Reference proteome</keyword>
<keyword evidence="2" id="KW-0812">Transmembrane</keyword>
<accession>A0ABV4Q3K4</accession>
<organism evidence="3 4">
    <name type="scientific">Actinomadura monticuli</name>
    <dbReference type="NCBI Taxonomy" id="3097367"/>
    <lineage>
        <taxon>Bacteria</taxon>
        <taxon>Bacillati</taxon>
        <taxon>Actinomycetota</taxon>
        <taxon>Actinomycetes</taxon>
        <taxon>Streptosporangiales</taxon>
        <taxon>Thermomonosporaceae</taxon>
        <taxon>Actinomadura</taxon>
    </lineage>
</organism>
<protein>
    <recommendedName>
        <fullName evidence="5">WXG100 family type VII secretion target</fullName>
    </recommendedName>
</protein>
<evidence type="ECO:0000313" key="3">
    <source>
        <dbReference type="EMBL" id="MFA1537742.1"/>
    </source>
</evidence>
<dbReference type="Proteomes" id="UP001569963">
    <property type="component" value="Unassembled WGS sequence"/>
</dbReference>
<sequence>MSAFNSYDTLMGTAAVEAGAAQFILPPAAMVALQFKLSKGSPANLEKAAQAWNDAAASVERTRTLLRERVSAIPAKDWTADDRDAYERKAGEFAAQLDILLVYCQAVAIALTVLAWALMIYAIFAVAMGTFLAALAAVAAAALAGIVTAEITAACEAIAATCLTITIVATGVLAATAQLAAVVFQAGSMLAAVAETAKGNDQALSDFATAQVTGSAAALANLGQNVINGGLAVAGARAGKGLSVSGVDLDADRNADHTWTIGGGATYETPGGTEITGGGHVKYGDHGFAGGDLSGGVKTPAGVGVNGSVGYTDEDGVFRGDAGSIDYGAGVSVETPGSAPTGGTGADVPLPNAGASVGIEGSHDFETGEGNVSGSAGVQANGGDVVKGTGNVEYGGDDGTTTSGSVDTPVGTYGTPEA</sequence>
<keyword evidence="2" id="KW-0472">Membrane</keyword>
<evidence type="ECO:0000256" key="2">
    <source>
        <dbReference type="SAM" id="Phobius"/>
    </source>
</evidence>
<name>A0ABV4Q3K4_9ACTN</name>
<feature type="compositionally biased region" description="Low complexity" evidence="1">
    <location>
        <begin position="399"/>
        <end position="412"/>
    </location>
</feature>
<proteinExistence type="predicted"/>
<evidence type="ECO:0000313" key="4">
    <source>
        <dbReference type="Proteomes" id="UP001569963"/>
    </source>
</evidence>
<feature type="transmembrane region" description="Helical" evidence="2">
    <location>
        <begin position="123"/>
        <end position="146"/>
    </location>
</feature>
<evidence type="ECO:0008006" key="5">
    <source>
        <dbReference type="Google" id="ProtNLM"/>
    </source>
</evidence>
<dbReference type="EMBL" id="JAXCEI010000001">
    <property type="protein sequence ID" value="MFA1537742.1"/>
    <property type="molecule type" value="Genomic_DNA"/>
</dbReference>
<feature type="transmembrane region" description="Helical" evidence="2">
    <location>
        <begin position="158"/>
        <end position="184"/>
    </location>
</feature>
<feature type="transmembrane region" description="Helical" evidence="2">
    <location>
        <begin position="97"/>
        <end position="117"/>
    </location>
</feature>
<gene>
    <name evidence="3" type="ORF">SM611_02265</name>
</gene>
<feature type="region of interest" description="Disordered" evidence="1">
    <location>
        <begin position="331"/>
        <end position="418"/>
    </location>
</feature>
<comment type="caution">
    <text evidence="3">The sequence shown here is derived from an EMBL/GenBank/DDBJ whole genome shotgun (WGS) entry which is preliminary data.</text>
</comment>
<evidence type="ECO:0000256" key="1">
    <source>
        <dbReference type="SAM" id="MobiDB-lite"/>
    </source>
</evidence>
<reference evidence="3 4" key="1">
    <citation type="submission" date="2023-11" db="EMBL/GenBank/DDBJ databases">
        <title>Actinomadura monticuli sp. nov., isolated from volcanic ash.</title>
        <authorList>
            <person name="Lee S.D."/>
            <person name="Yang H."/>
            <person name="Kim I.S."/>
        </authorList>
    </citation>
    <scope>NUCLEOTIDE SEQUENCE [LARGE SCALE GENOMIC DNA]</scope>
    <source>
        <strain evidence="3 4">DLS-62</strain>
    </source>
</reference>
<keyword evidence="2" id="KW-1133">Transmembrane helix</keyword>
<dbReference type="RefSeq" id="WP_371947077.1">
    <property type="nucleotide sequence ID" value="NZ_JAXCEI010000001.1"/>
</dbReference>